<keyword evidence="2" id="KW-0812">Transmembrane</keyword>
<evidence type="ECO:0000313" key="3">
    <source>
        <dbReference type="EMBL" id="MCL1123693.1"/>
    </source>
</evidence>
<protein>
    <recommendedName>
        <fullName evidence="5">Channel forming colicins domain-containing protein</fullName>
    </recommendedName>
</protein>
<gene>
    <name evidence="3" type="ORF">L2764_04125</name>
</gene>
<evidence type="ECO:0000313" key="4">
    <source>
        <dbReference type="Proteomes" id="UP001203423"/>
    </source>
</evidence>
<keyword evidence="4" id="KW-1185">Reference proteome</keyword>
<accession>A0ABT0L7L6</accession>
<dbReference type="RefSeq" id="WP_248938979.1">
    <property type="nucleotide sequence ID" value="NZ_JAKIKS010000010.1"/>
</dbReference>
<proteinExistence type="predicted"/>
<name>A0ABT0L7L6_9GAMM</name>
<feature type="transmembrane region" description="Helical" evidence="2">
    <location>
        <begin position="331"/>
        <end position="360"/>
    </location>
</feature>
<evidence type="ECO:0000256" key="2">
    <source>
        <dbReference type="SAM" id="Phobius"/>
    </source>
</evidence>
<organism evidence="3 4">
    <name type="scientific">Shewanella surugensis</name>
    <dbReference type="NCBI Taxonomy" id="212020"/>
    <lineage>
        <taxon>Bacteria</taxon>
        <taxon>Pseudomonadati</taxon>
        <taxon>Pseudomonadota</taxon>
        <taxon>Gammaproteobacteria</taxon>
        <taxon>Alteromonadales</taxon>
        <taxon>Shewanellaceae</taxon>
        <taxon>Shewanella</taxon>
    </lineage>
</organism>
<keyword evidence="1" id="KW-0175">Coiled coil</keyword>
<dbReference type="EMBL" id="JAKIKS010000010">
    <property type="protein sequence ID" value="MCL1123693.1"/>
    <property type="molecule type" value="Genomic_DNA"/>
</dbReference>
<sequence>MPVGITSEQATALATNPYAEKGDLTVQKASYKEDLATVKEFITTVRAQQTDSQITLTPKQMTKAVLSLPDFKANGTSDTHYSSTARKIHEFAHSIRTNAAQEPQSDRDNSRVNNQVNIRNTILQTLETQDSIKIKGKDLAFEFTVKPFQNSRTPVNGGTIESQTSMWSPGITSLSGKHTSKLTGSEINTASPKTFLSNPMIRSVKPTATYGLDFIQKDAFQFGRMGFLQPGQDSTINNQIDILQKSTGKAVGGRHFDLRLMNPDQNKKALAQHQATIDRANDIRKMEGKAPISTCTIPINQNKMTFGDELKQAPVMLGNFIKHNGFSFKSLGVIIATAIAAPIALAVAAVATLTVVPAIYLNSLRNDTINIGAMIEWLEAKDGITNQLQEFEAIHLELQEQYRLNPTEELKLQLENATQLLQNTEKLKAAIYDKINDGEGNAPDGMEGLMLSAMMMKTADALGMSVTEGCKSNKDRATIVDMMVQALEFKNKDNPDSEYELLDFREKEDRTIFKDIVINAATRETSLNNTGVNGNLFYSGDLRTVLGSDGLRAFTGDAAPKTE</sequence>
<dbReference type="Proteomes" id="UP001203423">
    <property type="component" value="Unassembled WGS sequence"/>
</dbReference>
<evidence type="ECO:0000256" key="1">
    <source>
        <dbReference type="SAM" id="Coils"/>
    </source>
</evidence>
<keyword evidence="2" id="KW-1133">Transmembrane helix</keyword>
<reference evidence="3 4" key="1">
    <citation type="submission" date="2022-01" db="EMBL/GenBank/DDBJ databases">
        <title>Whole genome-based taxonomy of the Shewanellaceae.</title>
        <authorList>
            <person name="Martin-Rodriguez A.J."/>
        </authorList>
    </citation>
    <scope>NUCLEOTIDE SEQUENCE [LARGE SCALE GENOMIC DNA]</scope>
    <source>
        <strain evidence="3 4">DSM 17177</strain>
    </source>
</reference>
<evidence type="ECO:0008006" key="5">
    <source>
        <dbReference type="Google" id="ProtNLM"/>
    </source>
</evidence>
<feature type="coiled-coil region" evidence="1">
    <location>
        <begin position="381"/>
        <end position="427"/>
    </location>
</feature>
<keyword evidence="2" id="KW-0472">Membrane</keyword>
<comment type="caution">
    <text evidence="3">The sequence shown here is derived from an EMBL/GenBank/DDBJ whole genome shotgun (WGS) entry which is preliminary data.</text>
</comment>